<evidence type="ECO:0000313" key="1">
    <source>
        <dbReference type="EMBL" id="WNO54350.1"/>
    </source>
</evidence>
<reference evidence="1 2" key="1">
    <citation type="submission" date="2023-09" db="EMBL/GenBank/DDBJ databases">
        <authorList>
            <person name="Rey-Velasco X."/>
        </authorList>
    </citation>
    <scope>NUCLEOTIDE SEQUENCE [LARGE SCALE GENOMIC DNA]</scope>
    <source>
        <strain evidence="1 2">W311</strain>
    </source>
</reference>
<accession>A0ABZ0BAA8</accession>
<name>A0ABZ0BAA8_9SPHN</name>
<dbReference type="RefSeq" id="WP_313916735.1">
    <property type="nucleotide sequence ID" value="NZ_CP135076.1"/>
</dbReference>
<organism evidence="1 2">
    <name type="scientific">Stakelama saccharophila</name>
    <dbReference type="NCBI Taxonomy" id="3075605"/>
    <lineage>
        <taxon>Bacteria</taxon>
        <taxon>Pseudomonadati</taxon>
        <taxon>Pseudomonadota</taxon>
        <taxon>Alphaproteobacteria</taxon>
        <taxon>Sphingomonadales</taxon>
        <taxon>Sphingomonadaceae</taxon>
        <taxon>Stakelama</taxon>
    </lineage>
</organism>
<dbReference type="EMBL" id="CP135076">
    <property type="protein sequence ID" value="WNO54350.1"/>
    <property type="molecule type" value="Genomic_DNA"/>
</dbReference>
<evidence type="ECO:0000313" key="2">
    <source>
        <dbReference type="Proteomes" id="UP001302249"/>
    </source>
</evidence>
<gene>
    <name evidence="1" type="ORF">RPR59_03585</name>
</gene>
<proteinExistence type="predicted"/>
<dbReference type="Proteomes" id="UP001302249">
    <property type="component" value="Chromosome"/>
</dbReference>
<sequence>MELPDSKKLHGSLEFIGMRTQATAAGLVQLCRELLDVGILDTDAVHRIRDAIVSDIALSCPRSMSREEYEAMVRERLDNVLAPRGVQDAPAALQ</sequence>
<keyword evidence="2" id="KW-1185">Reference proteome</keyword>
<protein>
    <submittedName>
        <fullName evidence="1">Uncharacterized protein</fullName>
    </submittedName>
</protein>